<sequence>ASDNGRVEVVKLLLDKEADANAADRVGLTPLHWASKIGHVEVAKLLLGVGKVKADSKDIRGKTPLSYASERGHEAIVKLLLKHVN</sequence>
<dbReference type="SUPFAM" id="SSF48403">
    <property type="entry name" value="Ankyrin repeat"/>
    <property type="match status" value="1"/>
</dbReference>
<dbReference type="STRING" id="1095630.A0A2J6SP88"/>
<evidence type="ECO:0000256" key="2">
    <source>
        <dbReference type="ARBA" id="ARBA00023043"/>
    </source>
</evidence>
<protein>
    <submittedName>
        <fullName evidence="4">Ankyrin repeat protein</fullName>
    </submittedName>
</protein>
<feature type="repeat" description="ANK" evidence="3">
    <location>
        <begin position="26"/>
        <end position="50"/>
    </location>
</feature>
<dbReference type="PROSITE" id="PS50297">
    <property type="entry name" value="ANK_REP_REGION"/>
    <property type="match status" value="3"/>
</dbReference>
<evidence type="ECO:0000256" key="3">
    <source>
        <dbReference type="PROSITE-ProRule" id="PRU00023"/>
    </source>
</evidence>
<feature type="repeat" description="ANK" evidence="3">
    <location>
        <begin position="1"/>
        <end position="25"/>
    </location>
</feature>
<dbReference type="InterPro" id="IPR036770">
    <property type="entry name" value="Ankyrin_rpt-contain_sf"/>
</dbReference>
<accession>A0A2J6SP88</accession>
<evidence type="ECO:0000256" key="1">
    <source>
        <dbReference type="ARBA" id="ARBA00022737"/>
    </source>
</evidence>
<dbReference type="PANTHER" id="PTHR24166">
    <property type="entry name" value="ROLLING PEBBLES, ISOFORM B"/>
    <property type="match status" value="1"/>
</dbReference>
<name>A0A2J6SP88_9HELO</name>
<feature type="repeat" description="ANK" evidence="3">
    <location>
        <begin position="60"/>
        <end position="85"/>
    </location>
</feature>
<dbReference type="EMBL" id="KZ613900">
    <property type="protein sequence ID" value="PMD52586.1"/>
    <property type="molecule type" value="Genomic_DNA"/>
</dbReference>
<dbReference type="Gene3D" id="1.25.40.20">
    <property type="entry name" value="Ankyrin repeat-containing domain"/>
    <property type="match status" value="1"/>
</dbReference>
<dbReference type="InterPro" id="IPR050889">
    <property type="entry name" value="Dendritic_Spine_Reg/Scaffold"/>
</dbReference>
<keyword evidence="1" id="KW-0677">Repeat</keyword>
<evidence type="ECO:0000313" key="4">
    <source>
        <dbReference type="EMBL" id="PMD52586.1"/>
    </source>
</evidence>
<keyword evidence="2 3" id="KW-0040">ANK repeat</keyword>
<dbReference type="OrthoDB" id="3552069at2759"/>
<proteinExistence type="predicted"/>
<dbReference type="PANTHER" id="PTHR24166:SF48">
    <property type="entry name" value="PROTEIN VAPYRIN"/>
    <property type="match status" value="1"/>
</dbReference>
<dbReference type="SMART" id="SM00248">
    <property type="entry name" value="ANK"/>
    <property type="match status" value="3"/>
</dbReference>
<dbReference type="RefSeq" id="XP_024729490.1">
    <property type="nucleotide sequence ID" value="XM_024875948.1"/>
</dbReference>
<dbReference type="AlphaFoldDB" id="A0A2J6SP88"/>
<dbReference type="InterPro" id="IPR002110">
    <property type="entry name" value="Ankyrin_rpt"/>
</dbReference>
<dbReference type="GeneID" id="36584027"/>
<organism evidence="4 5">
    <name type="scientific">Hyaloscypha bicolor E</name>
    <dbReference type="NCBI Taxonomy" id="1095630"/>
    <lineage>
        <taxon>Eukaryota</taxon>
        <taxon>Fungi</taxon>
        <taxon>Dikarya</taxon>
        <taxon>Ascomycota</taxon>
        <taxon>Pezizomycotina</taxon>
        <taxon>Leotiomycetes</taxon>
        <taxon>Helotiales</taxon>
        <taxon>Hyaloscyphaceae</taxon>
        <taxon>Hyaloscypha</taxon>
        <taxon>Hyaloscypha bicolor</taxon>
    </lineage>
</organism>
<evidence type="ECO:0000313" key="5">
    <source>
        <dbReference type="Proteomes" id="UP000235371"/>
    </source>
</evidence>
<dbReference type="Pfam" id="PF12796">
    <property type="entry name" value="Ank_2"/>
    <property type="match status" value="1"/>
</dbReference>
<gene>
    <name evidence="4" type="ORF">K444DRAFT_543186</name>
</gene>
<dbReference type="InParanoid" id="A0A2J6SP88"/>
<dbReference type="PROSITE" id="PS50088">
    <property type="entry name" value="ANK_REPEAT"/>
    <property type="match status" value="3"/>
</dbReference>
<keyword evidence="5" id="KW-1185">Reference proteome</keyword>
<feature type="non-terminal residue" evidence="4">
    <location>
        <position position="1"/>
    </location>
</feature>
<reference evidence="4 5" key="1">
    <citation type="submission" date="2016-04" db="EMBL/GenBank/DDBJ databases">
        <title>A degradative enzymes factory behind the ericoid mycorrhizal symbiosis.</title>
        <authorList>
            <consortium name="DOE Joint Genome Institute"/>
            <person name="Martino E."/>
            <person name="Morin E."/>
            <person name="Grelet G."/>
            <person name="Kuo A."/>
            <person name="Kohler A."/>
            <person name="Daghino S."/>
            <person name="Barry K."/>
            <person name="Choi C."/>
            <person name="Cichocki N."/>
            <person name="Clum A."/>
            <person name="Copeland A."/>
            <person name="Hainaut M."/>
            <person name="Haridas S."/>
            <person name="Labutti K."/>
            <person name="Lindquist E."/>
            <person name="Lipzen A."/>
            <person name="Khouja H.-R."/>
            <person name="Murat C."/>
            <person name="Ohm R."/>
            <person name="Olson A."/>
            <person name="Spatafora J."/>
            <person name="Veneault-Fourrey C."/>
            <person name="Henrissat B."/>
            <person name="Grigoriev I."/>
            <person name="Martin F."/>
            <person name="Perotto S."/>
        </authorList>
    </citation>
    <scope>NUCLEOTIDE SEQUENCE [LARGE SCALE GENOMIC DNA]</scope>
    <source>
        <strain evidence="4 5">E</strain>
    </source>
</reference>
<dbReference type="Proteomes" id="UP000235371">
    <property type="component" value="Unassembled WGS sequence"/>
</dbReference>